<dbReference type="InterPro" id="IPR015797">
    <property type="entry name" value="NUDIX_hydrolase-like_dom_sf"/>
</dbReference>
<sequence length="218" mass="23782">MDDPLFDRSAPRPTTGSRPVHRGYVWDVVADDVDLGDGVVVTREVIDHPGAVAVVALDDEGRVLLLKQYRHPVRSELWEPPAGLLDVAGEDACLAAQRELFEEADLRAARWDVLVDYYTTPGGSNEALRVFLARDLTAVPEAERHVREDEERDMVPVWVPVEDAVEGVLAGRLHNPSTVVGVLALQAALAADLTTLRPADAPWPQRRPGPPPGTRSIG</sequence>
<dbReference type="CDD" id="cd24158">
    <property type="entry name" value="NUDIX_ADPRase_Rv1700"/>
    <property type="match status" value="1"/>
</dbReference>
<keyword evidence="1 4" id="KW-0378">Hydrolase</keyword>
<comment type="caution">
    <text evidence="4">The sequence shown here is derived from an EMBL/GenBank/DDBJ whole genome shotgun (WGS) entry which is preliminary data.</text>
</comment>
<name>A0ABR9DRL0_9MICO</name>
<evidence type="ECO:0000313" key="5">
    <source>
        <dbReference type="Proteomes" id="UP000642107"/>
    </source>
</evidence>
<feature type="domain" description="Nudix hydrolase" evidence="3">
    <location>
        <begin position="46"/>
        <end position="186"/>
    </location>
</feature>
<dbReference type="Pfam" id="PF00293">
    <property type="entry name" value="NUDIX"/>
    <property type="match status" value="1"/>
</dbReference>
<evidence type="ECO:0000256" key="1">
    <source>
        <dbReference type="ARBA" id="ARBA00022801"/>
    </source>
</evidence>
<keyword evidence="5" id="KW-1185">Reference proteome</keyword>
<dbReference type="EMBL" id="JACZDF010000005">
    <property type="protein sequence ID" value="MBD9699784.1"/>
    <property type="molecule type" value="Genomic_DNA"/>
</dbReference>
<evidence type="ECO:0000259" key="3">
    <source>
        <dbReference type="PROSITE" id="PS51462"/>
    </source>
</evidence>
<dbReference type="Proteomes" id="UP000642107">
    <property type="component" value="Unassembled WGS sequence"/>
</dbReference>
<proteinExistence type="predicted"/>
<accession>A0ABR9DRL0</accession>
<feature type="compositionally biased region" description="Pro residues" evidence="2">
    <location>
        <begin position="205"/>
        <end position="218"/>
    </location>
</feature>
<dbReference type="Gene3D" id="3.90.79.10">
    <property type="entry name" value="Nucleoside Triphosphate Pyrophosphohydrolase"/>
    <property type="match status" value="1"/>
</dbReference>
<organism evidence="4 5">
    <name type="scientific">Flavimobilis rhizosphaerae</name>
    <dbReference type="NCBI Taxonomy" id="2775421"/>
    <lineage>
        <taxon>Bacteria</taxon>
        <taxon>Bacillati</taxon>
        <taxon>Actinomycetota</taxon>
        <taxon>Actinomycetes</taxon>
        <taxon>Micrococcales</taxon>
        <taxon>Jonesiaceae</taxon>
        <taxon>Flavimobilis</taxon>
    </lineage>
</organism>
<protein>
    <submittedName>
        <fullName evidence="4">NUDIX hydrolase</fullName>
    </submittedName>
</protein>
<evidence type="ECO:0000313" key="4">
    <source>
        <dbReference type="EMBL" id="MBD9699784.1"/>
    </source>
</evidence>
<gene>
    <name evidence="4" type="ORF">IGS67_09810</name>
</gene>
<dbReference type="PANTHER" id="PTHR11839">
    <property type="entry name" value="UDP/ADP-SUGAR PYROPHOSPHATASE"/>
    <property type="match status" value="1"/>
</dbReference>
<feature type="region of interest" description="Disordered" evidence="2">
    <location>
        <begin position="199"/>
        <end position="218"/>
    </location>
</feature>
<dbReference type="PANTHER" id="PTHR11839:SF31">
    <property type="entry name" value="ADP-RIBOSE PYROPHOSPHATASE"/>
    <property type="match status" value="1"/>
</dbReference>
<dbReference type="PROSITE" id="PS51462">
    <property type="entry name" value="NUDIX"/>
    <property type="match status" value="1"/>
</dbReference>
<reference evidence="4 5" key="1">
    <citation type="submission" date="2020-09" db="EMBL/GenBank/DDBJ databases">
        <title>Flavimobilis rhizosphaerae sp. nov., isolated from rhizosphere soil of Spartina alterniflora.</title>
        <authorList>
            <person name="Hanqin C."/>
        </authorList>
    </citation>
    <scope>NUCLEOTIDE SEQUENCE [LARGE SCALE GENOMIC DNA]</scope>
    <source>
        <strain evidence="4 5">GY 10621</strain>
    </source>
</reference>
<dbReference type="GO" id="GO:0016787">
    <property type="term" value="F:hydrolase activity"/>
    <property type="evidence" value="ECO:0007669"/>
    <property type="project" value="UniProtKB-KW"/>
</dbReference>
<dbReference type="SUPFAM" id="SSF55811">
    <property type="entry name" value="Nudix"/>
    <property type="match status" value="1"/>
</dbReference>
<evidence type="ECO:0000256" key="2">
    <source>
        <dbReference type="SAM" id="MobiDB-lite"/>
    </source>
</evidence>
<dbReference type="InterPro" id="IPR000086">
    <property type="entry name" value="NUDIX_hydrolase_dom"/>
</dbReference>